<dbReference type="AlphaFoldDB" id="A0A4Q9KLX3"/>
<dbReference type="EMBL" id="SDMR01000004">
    <property type="protein sequence ID" value="TBT95537.1"/>
    <property type="molecule type" value="Genomic_DNA"/>
</dbReference>
<gene>
    <name evidence="1" type="ORF">ET996_05435</name>
</gene>
<evidence type="ECO:0000313" key="2">
    <source>
        <dbReference type="Proteomes" id="UP000291933"/>
    </source>
</evidence>
<dbReference type="OrthoDB" id="9808666at2"/>
<dbReference type="SUPFAM" id="SSF141694">
    <property type="entry name" value="AF2212/PG0164-like"/>
    <property type="match status" value="1"/>
</dbReference>
<name>A0A4Q9KLX3_PROTD</name>
<dbReference type="InterPro" id="IPR015018">
    <property type="entry name" value="DUF1905"/>
</dbReference>
<dbReference type="Proteomes" id="UP000291933">
    <property type="component" value="Unassembled WGS sequence"/>
</dbReference>
<accession>A0A4Q9KLX3</accession>
<evidence type="ECO:0000313" key="1">
    <source>
        <dbReference type="EMBL" id="TBT95537.1"/>
    </source>
</evidence>
<dbReference type="Gene3D" id="2.40.30.100">
    <property type="entry name" value="AF2212/PG0164-like"/>
    <property type="match status" value="1"/>
</dbReference>
<comment type="caution">
    <text evidence="1">The sequence shown here is derived from an EMBL/GenBank/DDBJ whole genome shotgun (WGS) entry which is preliminary data.</text>
</comment>
<organism evidence="1 2">
    <name type="scientific">Propioniciclava tarda</name>
    <dbReference type="NCBI Taxonomy" id="433330"/>
    <lineage>
        <taxon>Bacteria</taxon>
        <taxon>Bacillati</taxon>
        <taxon>Actinomycetota</taxon>
        <taxon>Actinomycetes</taxon>
        <taxon>Propionibacteriales</taxon>
        <taxon>Propionibacteriaceae</taxon>
        <taxon>Propioniciclava</taxon>
    </lineage>
</organism>
<dbReference type="InterPro" id="IPR037079">
    <property type="entry name" value="AF2212/PG0164-like_sf"/>
</dbReference>
<dbReference type="Pfam" id="PF08922">
    <property type="entry name" value="DUF1905"/>
    <property type="match status" value="1"/>
</dbReference>
<proteinExistence type="predicted"/>
<keyword evidence="2" id="KW-1185">Reference proteome</keyword>
<dbReference type="RefSeq" id="WP_131171530.1">
    <property type="nucleotide sequence ID" value="NZ_FXTL01000004.1"/>
</dbReference>
<sequence>MELTFTATVFEWRGPAPHHFVAVPEHEATLLASIAKAVTYGWGMIPVTVDVDGVTRATALWPRNGGYVVPLRADLRRAKGIATGDHITVTLHVEI</sequence>
<reference evidence="1 2" key="1">
    <citation type="submission" date="2019-01" db="EMBL/GenBank/DDBJ databases">
        <title>Lactibacter flavus gen. nov., sp. nov., a novel bacterium of the family Propionibacteriaceae isolated from raw milk and dairy products.</title>
        <authorList>
            <person name="Huptas C."/>
            <person name="Wenning M."/>
            <person name="Breitenwieser F."/>
            <person name="Doll E."/>
            <person name="Von Neubeck M."/>
            <person name="Busse H.-J."/>
            <person name="Scherer S."/>
        </authorList>
    </citation>
    <scope>NUCLEOTIDE SEQUENCE [LARGE SCALE GENOMIC DNA]</scope>
    <source>
        <strain evidence="1 2">DSM 22130</strain>
    </source>
</reference>
<protein>
    <submittedName>
        <fullName evidence="1">DUF1905 domain-containing protein</fullName>
    </submittedName>
</protein>